<organism evidence="1 2">
    <name type="scientific">Fusarium equiseti</name>
    <name type="common">Fusarium scirpi</name>
    <dbReference type="NCBI Taxonomy" id="61235"/>
    <lineage>
        <taxon>Eukaryota</taxon>
        <taxon>Fungi</taxon>
        <taxon>Dikarya</taxon>
        <taxon>Ascomycota</taxon>
        <taxon>Pezizomycotina</taxon>
        <taxon>Sordariomycetes</taxon>
        <taxon>Hypocreomycetidae</taxon>
        <taxon>Hypocreales</taxon>
        <taxon>Nectriaceae</taxon>
        <taxon>Fusarium</taxon>
        <taxon>Fusarium incarnatum-equiseti species complex</taxon>
    </lineage>
</organism>
<proteinExistence type="predicted"/>
<gene>
    <name evidence="1" type="ORF">NW768_010882</name>
</gene>
<sequence length="160" mass="18036">MKASARYIRSITAAQWLRFITTILTSVAVEESIEFILAQSFQMFIGYKDFMSELETNQARYLGTLLMGFYFLSKAVKLVLWVPATVAAVHAVPQIEGGGSDRSTQEFWADMMSYLRRIPLALWWRFGIYYGVAAVIDASSRVVDASFQINVVRGGLDDNI</sequence>
<reference evidence="1" key="1">
    <citation type="submission" date="2022-09" db="EMBL/GenBank/DDBJ databases">
        <title>Fusarium specimens isolated from Avocado Roots.</title>
        <authorList>
            <person name="Stajich J."/>
            <person name="Roper C."/>
            <person name="Heimlech-Rivalta G."/>
        </authorList>
    </citation>
    <scope>NUCLEOTIDE SEQUENCE</scope>
    <source>
        <strain evidence="1">CF00095</strain>
    </source>
</reference>
<accession>A0ABQ8QZJ2</accession>
<keyword evidence="2" id="KW-1185">Reference proteome</keyword>
<evidence type="ECO:0000313" key="2">
    <source>
        <dbReference type="Proteomes" id="UP001152024"/>
    </source>
</evidence>
<name>A0ABQ8QZJ2_FUSEQ</name>
<comment type="caution">
    <text evidence="1">The sequence shown here is derived from an EMBL/GenBank/DDBJ whole genome shotgun (WGS) entry which is preliminary data.</text>
</comment>
<dbReference type="EMBL" id="JAOQBH010000024">
    <property type="protein sequence ID" value="KAJ4117519.1"/>
    <property type="molecule type" value="Genomic_DNA"/>
</dbReference>
<protein>
    <submittedName>
        <fullName evidence="1">Uncharacterized protein</fullName>
    </submittedName>
</protein>
<dbReference type="Proteomes" id="UP001152024">
    <property type="component" value="Unassembled WGS sequence"/>
</dbReference>
<evidence type="ECO:0000313" key="1">
    <source>
        <dbReference type="EMBL" id="KAJ4117519.1"/>
    </source>
</evidence>